<organism evidence="3 4">
    <name type="scientific">Penaeus vannamei</name>
    <name type="common">Whiteleg shrimp</name>
    <name type="synonym">Litopenaeus vannamei</name>
    <dbReference type="NCBI Taxonomy" id="6689"/>
    <lineage>
        <taxon>Eukaryota</taxon>
        <taxon>Metazoa</taxon>
        <taxon>Ecdysozoa</taxon>
        <taxon>Arthropoda</taxon>
        <taxon>Crustacea</taxon>
        <taxon>Multicrustacea</taxon>
        <taxon>Malacostraca</taxon>
        <taxon>Eumalacostraca</taxon>
        <taxon>Eucarida</taxon>
        <taxon>Decapoda</taxon>
        <taxon>Dendrobranchiata</taxon>
        <taxon>Penaeoidea</taxon>
        <taxon>Penaeidae</taxon>
        <taxon>Penaeus</taxon>
    </lineage>
</organism>
<feature type="signal peptide" evidence="1">
    <location>
        <begin position="1"/>
        <end position="25"/>
    </location>
</feature>
<dbReference type="OrthoDB" id="5418055at2759"/>
<dbReference type="EMBL" id="QCYY01002285">
    <property type="protein sequence ID" value="ROT71503.1"/>
    <property type="molecule type" value="Genomic_DNA"/>
</dbReference>
<dbReference type="Pfam" id="PF14295">
    <property type="entry name" value="PAN_4"/>
    <property type="match status" value="1"/>
</dbReference>
<protein>
    <recommendedName>
        <fullName evidence="2">Apple domain-containing protein</fullName>
    </recommendedName>
</protein>
<reference evidence="3 4" key="2">
    <citation type="submission" date="2019-01" db="EMBL/GenBank/DDBJ databases">
        <title>The decoding of complex shrimp genome reveals the adaptation for benthos swimmer, frequently molting mechanism and breeding impact on genome.</title>
        <authorList>
            <person name="Sun Y."/>
            <person name="Gao Y."/>
            <person name="Yu Y."/>
        </authorList>
    </citation>
    <scope>NUCLEOTIDE SEQUENCE [LARGE SCALE GENOMIC DNA]</scope>
    <source>
        <tissue evidence="3">Muscle</tissue>
    </source>
</reference>
<feature type="chain" id="PRO_5018604338" description="Apple domain-containing protein" evidence="1">
    <location>
        <begin position="26"/>
        <end position="377"/>
    </location>
</feature>
<feature type="domain" description="Apple" evidence="2">
    <location>
        <begin position="40"/>
        <end position="125"/>
    </location>
</feature>
<keyword evidence="4" id="KW-1185">Reference proteome</keyword>
<name>A0A3R7M498_PENVA</name>
<proteinExistence type="predicted"/>
<evidence type="ECO:0000313" key="3">
    <source>
        <dbReference type="EMBL" id="ROT71503.1"/>
    </source>
</evidence>
<dbReference type="PROSITE" id="PS50948">
    <property type="entry name" value="PAN"/>
    <property type="match status" value="1"/>
</dbReference>
<dbReference type="Gene3D" id="3.50.4.10">
    <property type="entry name" value="Hepatocyte Growth Factor"/>
    <property type="match status" value="1"/>
</dbReference>
<keyword evidence="1" id="KW-0732">Signal</keyword>
<dbReference type="SUPFAM" id="SSF57414">
    <property type="entry name" value="Hairpin loop containing domain-like"/>
    <property type="match status" value="1"/>
</dbReference>
<dbReference type="Pfam" id="PF00024">
    <property type="entry name" value="PAN_1"/>
    <property type="match status" value="1"/>
</dbReference>
<dbReference type="AlphaFoldDB" id="A0A3R7M498"/>
<accession>A0A3R7M498</accession>
<evidence type="ECO:0000259" key="2">
    <source>
        <dbReference type="PROSITE" id="PS50948"/>
    </source>
</evidence>
<comment type="caution">
    <text evidence="3">The sequence shown here is derived from an EMBL/GenBank/DDBJ whole genome shotgun (WGS) entry which is preliminary data.</text>
</comment>
<sequence length="377" mass="44130">MIVFRIMQALVVLMLMADQLPKARSASRYSSSWREDRYDCYTEKGEGLRLQASHVDKYASVNSLRECEEACNLAFFSCKSFSFSYYHNREPENCLLSREDSYTLDLRDDRDFYRDADFVYYEKASGRDCDYKDDHTYGPQGDSCYELVKTRSRMDSRYIIRGKVLRTRDRRECEMECDREYDCRGFNYRINKDNEATRECRDEVEIALDDQLGQDSPDRQRSNLSRRVRQISQVRGRMMIRRGLDRGKAARSRGWIMVTGRSPGLQKALLTLFQRLLPFFFPLSPLLLPPALRKNSSSYLPHPSPLPVSPPFRLPLSSFSLPFSSFSLLFLPPSSPRTHPKIPLLTPPTSSYSYFFRFLPFISHFGRYTDVYLPFKP</sequence>
<evidence type="ECO:0000313" key="4">
    <source>
        <dbReference type="Proteomes" id="UP000283509"/>
    </source>
</evidence>
<dbReference type="InterPro" id="IPR003609">
    <property type="entry name" value="Pan_app"/>
</dbReference>
<dbReference type="Proteomes" id="UP000283509">
    <property type="component" value="Unassembled WGS sequence"/>
</dbReference>
<evidence type="ECO:0000256" key="1">
    <source>
        <dbReference type="SAM" id="SignalP"/>
    </source>
</evidence>
<gene>
    <name evidence="3" type="ORF">C7M84_010157</name>
</gene>
<reference evidence="3 4" key="1">
    <citation type="submission" date="2018-04" db="EMBL/GenBank/DDBJ databases">
        <authorList>
            <person name="Zhang X."/>
            <person name="Yuan J."/>
            <person name="Li F."/>
            <person name="Xiang J."/>
        </authorList>
    </citation>
    <scope>NUCLEOTIDE SEQUENCE [LARGE SCALE GENOMIC DNA]</scope>
    <source>
        <tissue evidence="3">Muscle</tissue>
    </source>
</reference>